<dbReference type="Proteomes" id="UP000326678">
    <property type="component" value="Chromosome Gxm2"/>
</dbReference>
<dbReference type="EMBL" id="CP045227">
    <property type="protein sequence ID" value="QFS50981.1"/>
    <property type="molecule type" value="Genomic_DNA"/>
</dbReference>
<evidence type="ECO:0000313" key="2">
    <source>
        <dbReference type="Proteomes" id="UP000326678"/>
    </source>
</evidence>
<dbReference type="AlphaFoldDB" id="A0A5P8WEI5"/>
<accession>A0A5P8WEI5</accession>
<keyword evidence="2" id="KW-1185">Reference proteome</keyword>
<organism evidence="1 2">
    <name type="scientific">Nostoc sphaeroides CCNUC1</name>
    <dbReference type="NCBI Taxonomy" id="2653204"/>
    <lineage>
        <taxon>Bacteria</taxon>
        <taxon>Bacillati</taxon>
        <taxon>Cyanobacteriota</taxon>
        <taxon>Cyanophyceae</taxon>
        <taxon>Nostocales</taxon>
        <taxon>Nostocaceae</taxon>
        <taxon>Nostoc</taxon>
    </lineage>
</organism>
<evidence type="ECO:0000313" key="1">
    <source>
        <dbReference type="EMBL" id="QFS50981.1"/>
    </source>
</evidence>
<name>A0A5P8WEI5_9NOSO</name>
<protein>
    <submittedName>
        <fullName evidence="1">Uncharacterized protein</fullName>
    </submittedName>
</protein>
<gene>
    <name evidence="1" type="ORF">GXM_08475</name>
</gene>
<sequence>MESPNGDYLVLSKTLRDRNQQSLDTLSTRPHPIEYQTHLAQFHKLSSRMSAI</sequence>
<reference evidence="1 2" key="1">
    <citation type="submission" date="2019-10" db="EMBL/GenBank/DDBJ databases">
        <title>Genomic and transcriptomic insights into the perfect genentic adaptation of a filamentous nitrogen-fixing cyanobacterium to rice fields.</title>
        <authorList>
            <person name="Chen Z."/>
        </authorList>
    </citation>
    <scope>NUCLEOTIDE SEQUENCE [LARGE SCALE GENOMIC DNA]</scope>
    <source>
        <strain evidence="1">CCNUC1</strain>
    </source>
</reference>
<dbReference type="KEGG" id="nsh:GXM_08475"/>
<proteinExistence type="predicted"/>